<evidence type="ECO:0000256" key="1">
    <source>
        <dbReference type="SAM" id="Phobius"/>
    </source>
</evidence>
<gene>
    <name evidence="2" type="ORF">EV644_14522</name>
</gene>
<dbReference type="EMBL" id="SLWM01000045">
    <property type="protein sequence ID" value="TCO08556.1"/>
    <property type="molecule type" value="Genomic_DNA"/>
</dbReference>
<sequence length="102" mass="10137">MRSIIVHVVVVASQDPGITPNSNGLPGLPALRQMAGALLTFGLVACVAAFAVSAAAWALGSFNNNSHYAGKGKTGCLVAAGAALLIGSANAIIRFFSGINVG</sequence>
<name>A0ABY2B6J9_9ACTN</name>
<feature type="transmembrane region" description="Helical" evidence="1">
    <location>
        <begin position="38"/>
        <end position="62"/>
    </location>
</feature>
<organism evidence="2 3">
    <name type="scientific">Kribbella orskensis</name>
    <dbReference type="NCBI Taxonomy" id="2512216"/>
    <lineage>
        <taxon>Bacteria</taxon>
        <taxon>Bacillati</taxon>
        <taxon>Actinomycetota</taxon>
        <taxon>Actinomycetes</taxon>
        <taxon>Propionibacteriales</taxon>
        <taxon>Kribbellaceae</taxon>
        <taxon>Kribbella</taxon>
    </lineage>
</organism>
<protein>
    <recommendedName>
        <fullName evidence="4">TrbC/VIRB2 family protein</fullName>
    </recommendedName>
</protein>
<dbReference type="InterPro" id="IPR046094">
    <property type="entry name" value="DUF6112"/>
</dbReference>
<evidence type="ECO:0000313" key="2">
    <source>
        <dbReference type="EMBL" id="TCO08556.1"/>
    </source>
</evidence>
<reference evidence="2 3" key="1">
    <citation type="journal article" date="2015" name="Stand. Genomic Sci.">
        <title>Genomic Encyclopedia of Bacterial and Archaeal Type Strains, Phase III: the genomes of soil and plant-associated and newly described type strains.</title>
        <authorList>
            <person name="Whitman W.B."/>
            <person name="Woyke T."/>
            <person name="Klenk H.P."/>
            <person name="Zhou Y."/>
            <person name="Lilburn T.G."/>
            <person name="Beck B.J."/>
            <person name="De Vos P."/>
            <person name="Vandamme P."/>
            <person name="Eisen J.A."/>
            <person name="Garrity G."/>
            <person name="Hugenholtz P."/>
            <person name="Kyrpides N.C."/>
        </authorList>
    </citation>
    <scope>NUCLEOTIDE SEQUENCE [LARGE SCALE GENOMIC DNA]</scope>
    <source>
        <strain evidence="2 3">VKM Ac-2538</strain>
    </source>
</reference>
<accession>A0ABY2B6J9</accession>
<evidence type="ECO:0000313" key="3">
    <source>
        <dbReference type="Proteomes" id="UP000295818"/>
    </source>
</evidence>
<dbReference type="Pfam" id="PF19607">
    <property type="entry name" value="DUF6112"/>
    <property type="match status" value="1"/>
</dbReference>
<keyword evidence="1" id="KW-0812">Transmembrane</keyword>
<dbReference type="RefSeq" id="WP_132197474.1">
    <property type="nucleotide sequence ID" value="NZ_SLWM01000045.1"/>
</dbReference>
<keyword evidence="1" id="KW-1133">Transmembrane helix</keyword>
<feature type="transmembrane region" description="Helical" evidence="1">
    <location>
        <begin position="74"/>
        <end position="96"/>
    </location>
</feature>
<evidence type="ECO:0008006" key="4">
    <source>
        <dbReference type="Google" id="ProtNLM"/>
    </source>
</evidence>
<proteinExistence type="predicted"/>
<comment type="caution">
    <text evidence="2">The sequence shown here is derived from an EMBL/GenBank/DDBJ whole genome shotgun (WGS) entry which is preliminary data.</text>
</comment>
<keyword evidence="3" id="KW-1185">Reference proteome</keyword>
<dbReference type="Proteomes" id="UP000295818">
    <property type="component" value="Unassembled WGS sequence"/>
</dbReference>
<keyword evidence="1" id="KW-0472">Membrane</keyword>